<evidence type="ECO:0000313" key="2">
    <source>
        <dbReference type="Proteomes" id="UP001157418"/>
    </source>
</evidence>
<protein>
    <submittedName>
        <fullName evidence="1">Uncharacterized protein</fullName>
    </submittedName>
</protein>
<keyword evidence="2" id="KW-1185">Reference proteome</keyword>
<accession>A0AAU9LG84</accession>
<sequence length="184" mass="20612">MSSFLKLLSTCLFSCSFFFAISNFSTAYLLRLCSLLLFQFPLPSIRSFQTTALHFPLPPYVFNHCTPMVNGNVVRPKEYLDYDLTDDDNDVGQTSTVRAHPLPLPDFAVLLKRDSFTVFYFRSGFASAGRVGADLNCSTNPDPIVCSAISVLGLIDSKQSLSRIHRFRRQQTLASLPPFTEEPP</sequence>
<dbReference type="AlphaFoldDB" id="A0AAU9LG84"/>
<comment type="caution">
    <text evidence="1">The sequence shown here is derived from an EMBL/GenBank/DDBJ whole genome shotgun (WGS) entry which is preliminary data.</text>
</comment>
<organism evidence="1 2">
    <name type="scientific">Lactuca virosa</name>
    <dbReference type="NCBI Taxonomy" id="75947"/>
    <lineage>
        <taxon>Eukaryota</taxon>
        <taxon>Viridiplantae</taxon>
        <taxon>Streptophyta</taxon>
        <taxon>Embryophyta</taxon>
        <taxon>Tracheophyta</taxon>
        <taxon>Spermatophyta</taxon>
        <taxon>Magnoliopsida</taxon>
        <taxon>eudicotyledons</taxon>
        <taxon>Gunneridae</taxon>
        <taxon>Pentapetalae</taxon>
        <taxon>asterids</taxon>
        <taxon>campanulids</taxon>
        <taxon>Asterales</taxon>
        <taxon>Asteraceae</taxon>
        <taxon>Cichorioideae</taxon>
        <taxon>Cichorieae</taxon>
        <taxon>Lactucinae</taxon>
        <taxon>Lactuca</taxon>
    </lineage>
</organism>
<dbReference type="Proteomes" id="UP001157418">
    <property type="component" value="Unassembled WGS sequence"/>
</dbReference>
<gene>
    <name evidence="1" type="ORF">LVIROSA_LOCUS1024</name>
</gene>
<proteinExistence type="predicted"/>
<name>A0AAU9LG84_9ASTR</name>
<dbReference type="EMBL" id="CAKMRJ010000001">
    <property type="protein sequence ID" value="CAH1413045.1"/>
    <property type="molecule type" value="Genomic_DNA"/>
</dbReference>
<evidence type="ECO:0000313" key="1">
    <source>
        <dbReference type="EMBL" id="CAH1413045.1"/>
    </source>
</evidence>
<reference evidence="1 2" key="1">
    <citation type="submission" date="2022-01" db="EMBL/GenBank/DDBJ databases">
        <authorList>
            <person name="Xiong W."/>
            <person name="Schranz E."/>
        </authorList>
    </citation>
    <scope>NUCLEOTIDE SEQUENCE [LARGE SCALE GENOMIC DNA]</scope>
</reference>